<dbReference type="PANTHER" id="PTHR39181">
    <property type="entry name" value="TYROSINE-PROTEIN PHOSPHATASE YWQE"/>
    <property type="match status" value="1"/>
</dbReference>
<organism evidence="5 6">
    <name type="scientific">Spiribacter roseus</name>
    <dbReference type="NCBI Taxonomy" id="1855875"/>
    <lineage>
        <taxon>Bacteria</taxon>
        <taxon>Pseudomonadati</taxon>
        <taxon>Pseudomonadota</taxon>
        <taxon>Gammaproteobacteria</taxon>
        <taxon>Chromatiales</taxon>
        <taxon>Ectothiorhodospiraceae</taxon>
        <taxon>Spiribacter</taxon>
    </lineage>
</organism>
<evidence type="ECO:0000256" key="3">
    <source>
        <dbReference type="ARBA" id="ARBA00022801"/>
    </source>
</evidence>
<accession>A0ABV3RZM8</accession>
<sequence length="244" mass="25930">MAVDLHNHLLPGIDDGAEDMAEALALARLAVADGITHLLCTPHIHPGLYDNTAEGIAATLDAYRAALADAGIALAVAAAAEVRFGLEVMTGVQQGTLPFLGEWKGQSVLLLEFPHTEVPFGAERLTDWLIQNGVRPMIAHPERNRDIINDVGRLGPFLSQGCLTQVTASALTGQFGPASQHRAEQLVIDGQATCLASDAHNTRNRVPCLSRGTEAAALLVGREAAQTLSQDNPWRIVERAFAPA</sequence>
<dbReference type="Gene3D" id="3.20.20.140">
    <property type="entry name" value="Metal-dependent hydrolases"/>
    <property type="match status" value="1"/>
</dbReference>
<dbReference type="PIRSF" id="PIRSF016557">
    <property type="entry name" value="Caps_synth_CpsB"/>
    <property type="match status" value="1"/>
</dbReference>
<dbReference type="Proteomes" id="UP001556636">
    <property type="component" value="Unassembled WGS sequence"/>
</dbReference>
<gene>
    <name evidence="5" type="ORF">V6X51_09280</name>
</gene>
<dbReference type="EC" id="3.1.3.48" evidence="2"/>
<dbReference type="EMBL" id="JBAKFG010000003">
    <property type="protein sequence ID" value="MEX0373620.1"/>
    <property type="molecule type" value="Genomic_DNA"/>
</dbReference>
<keyword evidence="3 5" id="KW-0378">Hydrolase</keyword>
<evidence type="ECO:0000256" key="4">
    <source>
        <dbReference type="ARBA" id="ARBA00051722"/>
    </source>
</evidence>
<evidence type="ECO:0000256" key="2">
    <source>
        <dbReference type="ARBA" id="ARBA00013064"/>
    </source>
</evidence>
<dbReference type="PANTHER" id="PTHR39181:SF1">
    <property type="entry name" value="TYROSINE-PROTEIN PHOSPHATASE YWQE"/>
    <property type="match status" value="1"/>
</dbReference>
<dbReference type="SUPFAM" id="SSF89550">
    <property type="entry name" value="PHP domain-like"/>
    <property type="match status" value="1"/>
</dbReference>
<protein>
    <recommendedName>
        <fullName evidence="2">protein-tyrosine-phosphatase</fullName>
        <ecNumber evidence="2">3.1.3.48</ecNumber>
    </recommendedName>
</protein>
<keyword evidence="6" id="KW-1185">Reference proteome</keyword>
<proteinExistence type="inferred from homology"/>
<dbReference type="InterPro" id="IPR016667">
    <property type="entry name" value="Caps_polysacc_synth_CpsB/CapC"/>
</dbReference>
<name>A0ABV3RZM8_9GAMM</name>
<reference evidence="5 6" key="1">
    <citation type="submission" date="2024-02" db="EMBL/GenBank/DDBJ databases">
        <title>New especies of Spiribacter isolated from saline water.</title>
        <authorList>
            <person name="Leon M.J."/>
            <person name="De La Haba R."/>
            <person name="Sanchez-Porro C."/>
            <person name="Ventosa A."/>
        </authorList>
    </citation>
    <scope>NUCLEOTIDE SEQUENCE [LARGE SCALE GENOMIC DNA]</scope>
    <source>
        <strain evidence="6">ag22IC6-196</strain>
    </source>
</reference>
<dbReference type="Pfam" id="PF19567">
    <property type="entry name" value="CpsB_CapC"/>
    <property type="match status" value="1"/>
</dbReference>
<dbReference type="RefSeq" id="WP_367951802.1">
    <property type="nucleotide sequence ID" value="NZ_JBAKFG010000003.1"/>
</dbReference>
<comment type="similarity">
    <text evidence="1">Belongs to the metallo-dependent hydrolases superfamily. CpsB/CapC family.</text>
</comment>
<dbReference type="GO" id="GO:0004725">
    <property type="term" value="F:protein tyrosine phosphatase activity"/>
    <property type="evidence" value="ECO:0007669"/>
    <property type="project" value="UniProtKB-EC"/>
</dbReference>
<comment type="catalytic activity">
    <reaction evidence="4">
        <text>O-phospho-L-tyrosyl-[protein] + H2O = L-tyrosyl-[protein] + phosphate</text>
        <dbReference type="Rhea" id="RHEA:10684"/>
        <dbReference type="Rhea" id="RHEA-COMP:10136"/>
        <dbReference type="Rhea" id="RHEA-COMP:20101"/>
        <dbReference type="ChEBI" id="CHEBI:15377"/>
        <dbReference type="ChEBI" id="CHEBI:43474"/>
        <dbReference type="ChEBI" id="CHEBI:46858"/>
        <dbReference type="ChEBI" id="CHEBI:61978"/>
        <dbReference type="EC" id="3.1.3.48"/>
    </reaction>
</comment>
<comment type="caution">
    <text evidence="5">The sequence shown here is derived from an EMBL/GenBank/DDBJ whole genome shotgun (WGS) entry which is preliminary data.</text>
</comment>
<evidence type="ECO:0000256" key="1">
    <source>
        <dbReference type="ARBA" id="ARBA00005750"/>
    </source>
</evidence>
<evidence type="ECO:0000313" key="6">
    <source>
        <dbReference type="Proteomes" id="UP001556636"/>
    </source>
</evidence>
<dbReference type="InterPro" id="IPR016195">
    <property type="entry name" value="Pol/histidinol_Pase-like"/>
</dbReference>
<evidence type="ECO:0000313" key="5">
    <source>
        <dbReference type="EMBL" id="MEX0373620.1"/>
    </source>
</evidence>